<dbReference type="Gene3D" id="1.20.1540.10">
    <property type="entry name" value="Rhomboid-like"/>
    <property type="match status" value="1"/>
</dbReference>
<comment type="caution">
    <text evidence="6">The sequence shown here is derived from an EMBL/GenBank/DDBJ whole genome shotgun (WGS) entry which is preliminary data.</text>
</comment>
<dbReference type="GO" id="GO:0004252">
    <property type="term" value="F:serine-type endopeptidase activity"/>
    <property type="evidence" value="ECO:0007669"/>
    <property type="project" value="InterPro"/>
</dbReference>
<evidence type="ECO:0000256" key="1">
    <source>
        <dbReference type="ARBA" id="ARBA00004141"/>
    </source>
</evidence>
<dbReference type="SMART" id="SM00165">
    <property type="entry name" value="UBA"/>
    <property type="match status" value="1"/>
</dbReference>
<dbReference type="Proteomes" id="UP001347796">
    <property type="component" value="Unassembled WGS sequence"/>
</dbReference>
<keyword evidence="7" id="KW-1185">Reference proteome</keyword>
<dbReference type="EMBL" id="JAZGQO010000001">
    <property type="protein sequence ID" value="KAK6194421.1"/>
    <property type="molecule type" value="Genomic_DNA"/>
</dbReference>
<accession>A0AAN8KDK9</accession>
<protein>
    <recommendedName>
        <fullName evidence="5">UBA domain-containing protein</fullName>
    </recommendedName>
</protein>
<dbReference type="InterPro" id="IPR041928">
    <property type="entry name" value="UBA_UBAC2"/>
</dbReference>
<evidence type="ECO:0000256" key="2">
    <source>
        <dbReference type="ARBA" id="ARBA00022692"/>
    </source>
</evidence>
<proteinExistence type="predicted"/>
<evidence type="ECO:0000256" key="3">
    <source>
        <dbReference type="ARBA" id="ARBA00022989"/>
    </source>
</evidence>
<dbReference type="SUPFAM" id="SSF144091">
    <property type="entry name" value="Rhomboid-like"/>
    <property type="match status" value="1"/>
</dbReference>
<evidence type="ECO:0000313" key="6">
    <source>
        <dbReference type="EMBL" id="KAK6194421.1"/>
    </source>
</evidence>
<dbReference type="Pfam" id="PF01694">
    <property type="entry name" value="Rhomboid"/>
    <property type="match status" value="1"/>
</dbReference>
<dbReference type="InterPro" id="IPR035952">
    <property type="entry name" value="Rhomboid-like_sf"/>
</dbReference>
<dbReference type="InterPro" id="IPR009060">
    <property type="entry name" value="UBA-like_sf"/>
</dbReference>
<dbReference type="InterPro" id="IPR015940">
    <property type="entry name" value="UBA"/>
</dbReference>
<dbReference type="PROSITE" id="PS50030">
    <property type="entry name" value="UBA"/>
    <property type="match status" value="1"/>
</dbReference>
<dbReference type="InterPro" id="IPR022764">
    <property type="entry name" value="Peptidase_S54_rhomboid_dom"/>
</dbReference>
<comment type="subcellular location">
    <subcellularLocation>
        <location evidence="1">Membrane</location>
        <topology evidence="1">Multi-pass membrane protein</topology>
    </subcellularLocation>
</comment>
<dbReference type="CDD" id="cd14305">
    <property type="entry name" value="UBA_UBAC2"/>
    <property type="match status" value="1"/>
</dbReference>
<dbReference type="PANTHER" id="PTHR43066">
    <property type="entry name" value="RHOMBOID-RELATED PROTEIN"/>
    <property type="match status" value="1"/>
</dbReference>
<sequence>MFSVYGSSGFYKAPVSKGLLGTSVVTAVALNIPLQNYQPYFIYTTHQILQKQQIWRLFTSKLAFLDMKDLFICSLLIYYFRIFERRFGSRKFASYLLGTGLLASLLELLCLYVCQSYLDLDIMSVPSGPLCLVFPMFVPYYYDIPRVAMTTILGVPVTGKTFTYILGLQIASTSAESRLAAVCSIVAGLLWRLNFVKLQTIIQIPKCVAKVCDVTVGRLLKSSPPKNTRLPMGATLELQRQEQLDRLEQQMLWSTFQNPNHLPNGNAQLQQNLFQGLFGNNNIQENLRQRYNTAGAAQLENQEPEQPVSEEQVQQLVDMGFNADRVRTALRMSNNDVTTATSVLLRDL</sequence>
<name>A0AAN8KDK9_PATCE</name>
<keyword evidence="3" id="KW-1133">Transmembrane helix</keyword>
<reference evidence="6 7" key="1">
    <citation type="submission" date="2024-01" db="EMBL/GenBank/DDBJ databases">
        <title>The genome of the rayed Mediterranean limpet Patella caerulea (Linnaeus, 1758).</title>
        <authorList>
            <person name="Anh-Thu Weber A."/>
            <person name="Halstead-Nussloch G."/>
        </authorList>
    </citation>
    <scope>NUCLEOTIDE SEQUENCE [LARGE SCALE GENOMIC DNA]</scope>
    <source>
        <strain evidence="6">AATW-2023a</strain>
        <tissue evidence="6">Whole specimen</tissue>
    </source>
</reference>
<dbReference type="AlphaFoldDB" id="A0AAN8KDK9"/>
<gene>
    <name evidence="6" type="ORF">SNE40_000057</name>
</gene>
<feature type="domain" description="UBA" evidence="5">
    <location>
        <begin position="307"/>
        <end position="347"/>
    </location>
</feature>
<dbReference type="PANTHER" id="PTHR43066:SF21">
    <property type="entry name" value="UBIQUITIN-ASSOCIATED DOMAIN-CONTAINING PROTEIN 2"/>
    <property type="match status" value="1"/>
</dbReference>
<evidence type="ECO:0000259" key="5">
    <source>
        <dbReference type="PROSITE" id="PS50030"/>
    </source>
</evidence>
<organism evidence="6 7">
    <name type="scientific">Patella caerulea</name>
    <name type="common">Rayed Mediterranean limpet</name>
    <dbReference type="NCBI Taxonomy" id="87958"/>
    <lineage>
        <taxon>Eukaryota</taxon>
        <taxon>Metazoa</taxon>
        <taxon>Spiralia</taxon>
        <taxon>Lophotrochozoa</taxon>
        <taxon>Mollusca</taxon>
        <taxon>Gastropoda</taxon>
        <taxon>Patellogastropoda</taxon>
        <taxon>Patelloidea</taxon>
        <taxon>Patellidae</taxon>
        <taxon>Patella</taxon>
    </lineage>
</organism>
<evidence type="ECO:0000256" key="4">
    <source>
        <dbReference type="ARBA" id="ARBA00023136"/>
    </source>
</evidence>
<dbReference type="SUPFAM" id="SSF46934">
    <property type="entry name" value="UBA-like"/>
    <property type="match status" value="1"/>
</dbReference>
<evidence type="ECO:0000313" key="7">
    <source>
        <dbReference type="Proteomes" id="UP001347796"/>
    </source>
</evidence>
<dbReference type="Gene3D" id="1.10.8.10">
    <property type="entry name" value="DNA helicase RuvA subunit, C-terminal domain"/>
    <property type="match status" value="1"/>
</dbReference>
<keyword evidence="2" id="KW-0812">Transmembrane</keyword>
<keyword evidence="4" id="KW-0472">Membrane</keyword>
<dbReference type="GO" id="GO:0016020">
    <property type="term" value="C:membrane"/>
    <property type="evidence" value="ECO:0007669"/>
    <property type="project" value="UniProtKB-SubCell"/>
</dbReference>
<dbReference type="Pfam" id="PF00627">
    <property type="entry name" value="UBA"/>
    <property type="match status" value="1"/>
</dbReference>